<evidence type="ECO:0000313" key="2">
    <source>
        <dbReference type="Proteomes" id="UP001303046"/>
    </source>
</evidence>
<accession>A0ABR1ER02</accession>
<protein>
    <submittedName>
        <fullName evidence="1">Uncharacterized protein</fullName>
    </submittedName>
</protein>
<dbReference type="Proteomes" id="UP001303046">
    <property type="component" value="Unassembled WGS sequence"/>
</dbReference>
<name>A0ABR1ER02_NECAM</name>
<gene>
    <name evidence="1" type="primary">Necator_chrX.g25299</name>
    <name evidence="1" type="ORF">RB195_025133</name>
</gene>
<dbReference type="EMBL" id="JAVFWL010000006">
    <property type="protein sequence ID" value="KAK6765081.1"/>
    <property type="molecule type" value="Genomic_DNA"/>
</dbReference>
<sequence>MTKNIRLRAHLFNTTVLPALNYASETWTFRKQEENAISIIERGIERVMLGVTHFTQVKEDIQSTLLRHRLNLPREGTGQPLCAIGKNGSITGARSIRSMNNGSTDDRRKCCGIGDLGDDAYIRIHFLGKSLLSMRAAA</sequence>
<comment type="caution">
    <text evidence="1">The sequence shown here is derived from an EMBL/GenBank/DDBJ whole genome shotgun (WGS) entry which is preliminary data.</text>
</comment>
<reference evidence="1 2" key="1">
    <citation type="submission" date="2023-08" db="EMBL/GenBank/DDBJ databases">
        <title>A Necator americanus chromosomal reference genome.</title>
        <authorList>
            <person name="Ilik V."/>
            <person name="Petrzelkova K.J."/>
            <person name="Pardy F."/>
            <person name="Fuh T."/>
            <person name="Niatou-Singa F.S."/>
            <person name="Gouil Q."/>
            <person name="Baker L."/>
            <person name="Ritchie M.E."/>
            <person name="Jex A.R."/>
            <person name="Gazzola D."/>
            <person name="Li H."/>
            <person name="Toshio Fujiwara R."/>
            <person name="Zhan B."/>
            <person name="Aroian R.V."/>
            <person name="Pafco B."/>
            <person name="Schwarz E.M."/>
        </authorList>
    </citation>
    <scope>NUCLEOTIDE SEQUENCE [LARGE SCALE GENOMIC DNA]</scope>
    <source>
        <strain evidence="1 2">Aroian</strain>
        <tissue evidence="1">Whole animal</tissue>
    </source>
</reference>
<keyword evidence="2" id="KW-1185">Reference proteome</keyword>
<organism evidence="1 2">
    <name type="scientific">Necator americanus</name>
    <name type="common">Human hookworm</name>
    <dbReference type="NCBI Taxonomy" id="51031"/>
    <lineage>
        <taxon>Eukaryota</taxon>
        <taxon>Metazoa</taxon>
        <taxon>Ecdysozoa</taxon>
        <taxon>Nematoda</taxon>
        <taxon>Chromadorea</taxon>
        <taxon>Rhabditida</taxon>
        <taxon>Rhabditina</taxon>
        <taxon>Rhabditomorpha</taxon>
        <taxon>Strongyloidea</taxon>
        <taxon>Ancylostomatidae</taxon>
        <taxon>Bunostominae</taxon>
        <taxon>Necator</taxon>
    </lineage>
</organism>
<proteinExistence type="predicted"/>
<evidence type="ECO:0000313" key="1">
    <source>
        <dbReference type="EMBL" id="KAK6765081.1"/>
    </source>
</evidence>